<feature type="region of interest" description="Disordered" evidence="1">
    <location>
        <begin position="80"/>
        <end position="108"/>
    </location>
</feature>
<gene>
    <name evidence="2" type="ORF">RDB_LOCUS97468</name>
</gene>
<dbReference type="AlphaFoldDB" id="A0A8H3E3M3"/>
<accession>A0A8H3E3M3</accession>
<dbReference type="EMBL" id="CAJNJQ010002042">
    <property type="protein sequence ID" value="CAE7159442.1"/>
    <property type="molecule type" value="Genomic_DNA"/>
</dbReference>
<protein>
    <submittedName>
        <fullName evidence="2">Uncharacterized protein</fullName>
    </submittedName>
</protein>
<proteinExistence type="predicted"/>
<dbReference type="Proteomes" id="UP000663827">
    <property type="component" value="Unassembled WGS sequence"/>
</dbReference>
<name>A0A8H3E3M3_9AGAM</name>
<evidence type="ECO:0000313" key="2">
    <source>
        <dbReference type="EMBL" id="CAE7159442.1"/>
    </source>
</evidence>
<feature type="compositionally biased region" description="Pro residues" evidence="1">
    <location>
        <begin position="84"/>
        <end position="93"/>
    </location>
</feature>
<sequence length="354" mass="38316">MRNQVHHSVPFLSGQDDITRSDDEGDSTISSQQVAPAPSQGTPGPPTPVDSSLSPNVTPPDNPTPQIQLSVAVSGSMTQITPAPICPEPPVLENPPCTATSSPATPPSILPPSDRLAPCELEPDSSTVAPGNTALAPELPLPVPIITRNLNSHPRRNLEQNQNKRRRLLALSESALLYGPSRRHVHSYASNLYARTKPQIYTPNLKASNGPDNAKKYQGSFSIAEQLMMYPAEHSMLYDLICVDPFPVDDATVTRGFLFAQSVLSTRLGGEDPSQASHALRRFMMGKLSRKRNSMFALVQSGIISKYGLPADPVFDDLDVYHQPAAGSRAKFTHPAIIFVLKTLFFQTKPSVGI</sequence>
<comment type="caution">
    <text evidence="2">The sequence shown here is derived from an EMBL/GenBank/DDBJ whole genome shotgun (WGS) entry which is preliminary data.</text>
</comment>
<feature type="non-terminal residue" evidence="2">
    <location>
        <position position="1"/>
    </location>
</feature>
<reference evidence="2" key="1">
    <citation type="submission" date="2021-01" db="EMBL/GenBank/DDBJ databases">
        <authorList>
            <person name="Kaushik A."/>
        </authorList>
    </citation>
    <scope>NUCLEOTIDE SEQUENCE</scope>
    <source>
        <strain evidence="2">AG5</strain>
    </source>
</reference>
<feature type="compositionally biased region" description="Polar residues" evidence="1">
    <location>
        <begin position="27"/>
        <end position="42"/>
    </location>
</feature>
<feature type="region of interest" description="Disordered" evidence="1">
    <location>
        <begin position="1"/>
        <end position="67"/>
    </location>
</feature>
<organism evidence="2 3">
    <name type="scientific">Rhizoctonia solani</name>
    <dbReference type="NCBI Taxonomy" id="456999"/>
    <lineage>
        <taxon>Eukaryota</taxon>
        <taxon>Fungi</taxon>
        <taxon>Dikarya</taxon>
        <taxon>Basidiomycota</taxon>
        <taxon>Agaricomycotina</taxon>
        <taxon>Agaricomycetes</taxon>
        <taxon>Cantharellales</taxon>
        <taxon>Ceratobasidiaceae</taxon>
        <taxon>Rhizoctonia</taxon>
    </lineage>
</organism>
<evidence type="ECO:0000313" key="3">
    <source>
        <dbReference type="Proteomes" id="UP000663827"/>
    </source>
</evidence>
<evidence type="ECO:0000256" key="1">
    <source>
        <dbReference type="SAM" id="MobiDB-lite"/>
    </source>
</evidence>